<reference evidence="2 3" key="1">
    <citation type="journal article" date="2019" name="Int. J. Syst. Evol. Microbiol.">
        <title>The Global Catalogue of Microorganisms (GCM) 10K type strain sequencing project: providing services to taxonomists for standard genome sequencing and annotation.</title>
        <authorList>
            <consortium name="The Broad Institute Genomics Platform"/>
            <consortium name="The Broad Institute Genome Sequencing Center for Infectious Disease"/>
            <person name="Wu L."/>
            <person name="Ma J."/>
        </authorList>
    </citation>
    <scope>NUCLEOTIDE SEQUENCE [LARGE SCALE GENOMIC DNA]</scope>
    <source>
        <strain evidence="2 3">JCM 10671</strain>
    </source>
</reference>
<dbReference type="Pfam" id="PF17227">
    <property type="entry name" value="DUF5302"/>
    <property type="match status" value="1"/>
</dbReference>
<comment type="caution">
    <text evidence="2">The sequence shown here is derived from an EMBL/GenBank/DDBJ whole genome shotgun (WGS) entry which is preliminary data.</text>
</comment>
<feature type="compositionally biased region" description="Basic and acidic residues" evidence="1">
    <location>
        <begin position="27"/>
        <end position="38"/>
    </location>
</feature>
<name>A0ABN1GZM5_9ACTN</name>
<dbReference type="Proteomes" id="UP001500957">
    <property type="component" value="Unassembled WGS sequence"/>
</dbReference>
<sequence>MTENETPENATAADETEEPVEDVFAGDDPKAKFREALARKHGGGGKTSEKAGGDSKVHSAHGPAKAQRTFRRKSGG</sequence>
<evidence type="ECO:0000313" key="2">
    <source>
        <dbReference type="EMBL" id="GAA0624668.1"/>
    </source>
</evidence>
<feature type="compositionally biased region" description="Basic and acidic residues" evidence="1">
    <location>
        <begin position="47"/>
        <end position="57"/>
    </location>
</feature>
<protein>
    <recommendedName>
        <fullName evidence="4">DUF5302 domain-containing protein</fullName>
    </recommendedName>
</protein>
<evidence type="ECO:0000313" key="3">
    <source>
        <dbReference type="Proteomes" id="UP001500957"/>
    </source>
</evidence>
<feature type="compositionally biased region" description="Acidic residues" evidence="1">
    <location>
        <begin position="14"/>
        <end position="25"/>
    </location>
</feature>
<organism evidence="2 3">
    <name type="scientific">Sporichthya brevicatena</name>
    <dbReference type="NCBI Taxonomy" id="171442"/>
    <lineage>
        <taxon>Bacteria</taxon>
        <taxon>Bacillati</taxon>
        <taxon>Actinomycetota</taxon>
        <taxon>Actinomycetes</taxon>
        <taxon>Sporichthyales</taxon>
        <taxon>Sporichthyaceae</taxon>
        <taxon>Sporichthya</taxon>
    </lineage>
</organism>
<evidence type="ECO:0008006" key="4">
    <source>
        <dbReference type="Google" id="ProtNLM"/>
    </source>
</evidence>
<dbReference type="InterPro" id="IPR035172">
    <property type="entry name" value="DUF5302"/>
</dbReference>
<dbReference type="EMBL" id="BAAAHE010000024">
    <property type="protein sequence ID" value="GAA0624668.1"/>
    <property type="molecule type" value="Genomic_DNA"/>
</dbReference>
<gene>
    <name evidence="2" type="ORF">GCM10009547_29800</name>
</gene>
<proteinExistence type="predicted"/>
<dbReference type="RefSeq" id="WP_344606086.1">
    <property type="nucleotide sequence ID" value="NZ_BAAAHE010000024.1"/>
</dbReference>
<keyword evidence="3" id="KW-1185">Reference proteome</keyword>
<feature type="region of interest" description="Disordered" evidence="1">
    <location>
        <begin position="1"/>
        <end position="76"/>
    </location>
</feature>
<accession>A0ABN1GZM5</accession>
<evidence type="ECO:0000256" key="1">
    <source>
        <dbReference type="SAM" id="MobiDB-lite"/>
    </source>
</evidence>